<protein>
    <submittedName>
        <fullName evidence="1">20890_t:CDS:1</fullName>
    </submittedName>
</protein>
<gene>
    <name evidence="1" type="ORF">RPERSI_LOCUS22444</name>
</gene>
<evidence type="ECO:0000313" key="1">
    <source>
        <dbReference type="EMBL" id="CAG8807697.1"/>
    </source>
</evidence>
<keyword evidence="2" id="KW-1185">Reference proteome</keyword>
<name>A0ACA9RT21_9GLOM</name>
<reference evidence="1" key="1">
    <citation type="submission" date="2021-06" db="EMBL/GenBank/DDBJ databases">
        <authorList>
            <person name="Kallberg Y."/>
            <person name="Tangrot J."/>
            <person name="Rosling A."/>
        </authorList>
    </citation>
    <scope>NUCLEOTIDE SEQUENCE</scope>
    <source>
        <strain evidence="1">MA461A</strain>
    </source>
</reference>
<organism evidence="1 2">
    <name type="scientific">Racocetra persica</name>
    <dbReference type="NCBI Taxonomy" id="160502"/>
    <lineage>
        <taxon>Eukaryota</taxon>
        <taxon>Fungi</taxon>
        <taxon>Fungi incertae sedis</taxon>
        <taxon>Mucoromycota</taxon>
        <taxon>Glomeromycotina</taxon>
        <taxon>Glomeromycetes</taxon>
        <taxon>Diversisporales</taxon>
        <taxon>Gigasporaceae</taxon>
        <taxon>Racocetra</taxon>
    </lineage>
</organism>
<proteinExistence type="predicted"/>
<sequence>ELTILDSVEEIIDDMKDIVEIKKVDASLRIIYKTINISVPIITIGMLEKIKKTKEYLKSLYKLECEIHPTPKYPTFLSNIQHDIHDNFKASKILKKQKSILLDLYADNNNKISEIDNYLALEEEGDR</sequence>
<dbReference type="EMBL" id="CAJVQC010067998">
    <property type="protein sequence ID" value="CAG8807697.1"/>
    <property type="molecule type" value="Genomic_DNA"/>
</dbReference>
<feature type="non-terminal residue" evidence="1">
    <location>
        <position position="1"/>
    </location>
</feature>
<comment type="caution">
    <text evidence="1">The sequence shown here is derived from an EMBL/GenBank/DDBJ whole genome shotgun (WGS) entry which is preliminary data.</text>
</comment>
<accession>A0ACA9RT21</accession>
<dbReference type="Proteomes" id="UP000789920">
    <property type="component" value="Unassembled WGS sequence"/>
</dbReference>
<evidence type="ECO:0000313" key="2">
    <source>
        <dbReference type="Proteomes" id="UP000789920"/>
    </source>
</evidence>